<dbReference type="Proteomes" id="UP000053766">
    <property type="component" value="Unassembled WGS sequence"/>
</dbReference>
<dbReference type="EMBL" id="KN716791">
    <property type="protein sequence ID" value="KJH41602.1"/>
    <property type="molecule type" value="Genomic_DNA"/>
</dbReference>
<evidence type="ECO:0000256" key="2">
    <source>
        <dbReference type="SAM" id="Phobius"/>
    </source>
</evidence>
<dbReference type="AlphaFoldDB" id="A0A0D8XCU9"/>
<comment type="caution">
    <text evidence="1">Lacks conserved residue(s) required for the propagation of feature annotation.</text>
</comment>
<reference evidence="5" key="2">
    <citation type="journal article" date="2016" name="Sci. Rep.">
        <title>Dictyocaulus viviparus genome, variome and transcriptome elucidate lungworm biology and support future intervention.</title>
        <authorList>
            <person name="McNulty S.N."/>
            <person name="Strube C."/>
            <person name="Rosa B.A."/>
            <person name="Martin J.C."/>
            <person name="Tyagi R."/>
            <person name="Choi Y.J."/>
            <person name="Wang Q."/>
            <person name="Hallsworth Pepin K."/>
            <person name="Zhang X."/>
            <person name="Ozersky P."/>
            <person name="Wilson R.K."/>
            <person name="Sternberg P.W."/>
            <person name="Gasser R.B."/>
            <person name="Mitreva M."/>
        </authorList>
    </citation>
    <scope>NUCLEOTIDE SEQUENCE [LARGE SCALE GENOMIC DNA]</scope>
    <source>
        <strain evidence="5">HannoverDv2000</strain>
    </source>
</reference>
<keyword evidence="2" id="KW-1133">Transmembrane helix</keyword>
<organism evidence="4 5">
    <name type="scientific">Dictyocaulus viviparus</name>
    <name type="common">Bovine lungworm</name>
    <dbReference type="NCBI Taxonomy" id="29172"/>
    <lineage>
        <taxon>Eukaryota</taxon>
        <taxon>Metazoa</taxon>
        <taxon>Ecdysozoa</taxon>
        <taxon>Nematoda</taxon>
        <taxon>Chromadorea</taxon>
        <taxon>Rhabditida</taxon>
        <taxon>Rhabditina</taxon>
        <taxon>Rhabditomorpha</taxon>
        <taxon>Strongyloidea</taxon>
        <taxon>Metastrongylidae</taxon>
        <taxon>Dictyocaulus</taxon>
    </lineage>
</organism>
<keyword evidence="1" id="KW-1015">Disulfide bond</keyword>
<feature type="disulfide bond" evidence="1">
    <location>
        <begin position="40"/>
        <end position="49"/>
    </location>
</feature>
<reference evidence="4 5" key="1">
    <citation type="submission" date="2013-11" db="EMBL/GenBank/DDBJ databases">
        <title>Draft genome of the bovine lungworm Dictyocaulus viviparus.</title>
        <authorList>
            <person name="Mitreva M."/>
        </authorList>
    </citation>
    <scope>NUCLEOTIDE SEQUENCE [LARGE SCALE GENOMIC DNA]</scope>
    <source>
        <strain evidence="4 5">HannoverDv2000</strain>
    </source>
</reference>
<protein>
    <submittedName>
        <fullName evidence="4">EGF-like domain protein</fullName>
    </submittedName>
</protein>
<dbReference type="Gene3D" id="2.10.25.10">
    <property type="entry name" value="Laminin"/>
    <property type="match status" value="1"/>
</dbReference>
<feature type="transmembrane region" description="Helical" evidence="2">
    <location>
        <begin position="65"/>
        <end position="85"/>
    </location>
</feature>
<dbReference type="InterPro" id="IPR000742">
    <property type="entry name" value="EGF"/>
</dbReference>
<dbReference type="SUPFAM" id="SSF57196">
    <property type="entry name" value="EGF/Laminin"/>
    <property type="match status" value="1"/>
</dbReference>
<keyword evidence="2" id="KW-0472">Membrane</keyword>
<keyword evidence="2" id="KW-0812">Transmembrane</keyword>
<dbReference type="PROSITE" id="PS00022">
    <property type="entry name" value="EGF_1"/>
    <property type="match status" value="1"/>
</dbReference>
<sequence>MYNLARMFHINLLEFTSCNTTPCLNDGICMEIDGKHRCSCAESFHGPFCEFSSKNWTNDWTITEITLLLVIVFLLTCAVATICCCRNMGFYISIPNKCYKRWEEGEFSDDEDVVITLSHIRNRTIRTSYTTETIVEAEPSCTSSQKSNIVNL</sequence>
<dbReference type="PROSITE" id="PS50026">
    <property type="entry name" value="EGF_3"/>
    <property type="match status" value="1"/>
</dbReference>
<gene>
    <name evidence="4" type="ORF">DICVIV_12427</name>
</gene>
<evidence type="ECO:0000259" key="3">
    <source>
        <dbReference type="PROSITE" id="PS50026"/>
    </source>
</evidence>
<name>A0A0D8XCU9_DICVI</name>
<evidence type="ECO:0000313" key="5">
    <source>
        <dbReference type="Proteomes" id="UP000053766"/>
    </source>
</evidence>
<keyword evidence="5" id="KW-1185">Reference proteome</keyword>
<dbReference type="Pfam" id="PF00008">
    <property type="entry name" value="EGF"/>
    <property type="match status" value="1"/>
</dbReference>
<dbReference type="SMART" id="SM00181">
    <property type="entry name" value="EGF"/>
    <property type="match status" value="1"/>
</dbReference>
<evidence type="ECO:0000313" key="4">
    <source>
        <dbReference type="EMBL" id="KJH41602.1"/>
    </source>
</evidence>
<feature type="domain" description="EGF-like" evidence="3">
    <location>
        <begin position="14"/>
        <end position="50"/>
    </location>
</feature>
<keyword evidence="1" id="KW-0245">EGF-like domain</keyword>
<dbReference type="STRING" id="29172.A0A0D8XCU9"/>
<dbReference type="OrthoDB" id="5772665at2759"/>
<proteinExistence type="predicted"/>
<dbReference type="CDD" id="cd00054">
    <property type="entry name" value="EGF_CA"/>
    <property type="match status" value="1"/>
</dbReference>
<evidence type="ECO:0000256" key="1">
    <source>
        <dbReference type="PROSITE-ProRule" id="PRU00076"/>
    </source>
</evidence>
<accession>A0A0D8XCU9</accession>